<dbReference type="SMART" id="SM01268">
    <property type="entry name" value="BTD"/>
    <property type="match status" value="1"/>
</dbReference>
<dbReference type="GO" id="GO:0001228">
    <property type="term" value="F:DNA-binding transcription activator activity, RNA polymerase II-specific"/>
    <property type="evidence" value="ECO:0007669"/>
    <property type="project" value="InterPro"/>
</dbReference>
<evidence type="ECO:0000259" key="9">
    <source>
        <dbReference type="SMART" id="SM01268"/>
    </source>
</evidence>
<dbReference type="GO" id="GO:0000978">
    <property type="term" value="F:RNA polymerase II cis-regulatory region sequence-specific DNA binding"/>
    <property type="evidence" value="ECO:0007669"/>
    <property type="project" value="InterPro"/>
</dbReference>
<evidence type="ECO:0000256" key="6">
    <source>
        <dbReference type="ARBA" id="ARBA00023242"/>
    </source>
</evidence>
<evidence type="ECO:0000256" key="3">
    <source>
        <dbReference type="ARBA" id="ARBA00023015"/>
    </source>
</evidence>
<dbReference type="InterPro" id="IPR008967">
    <property type="entry name" value="p53-like_TF_DNA-bd_sf"/>
</dbReference>
<dbReference type="STRING" id="742152.A0A2H3JD25"/>
<keyword evidence="6" id="KW-0539">Nucleus</keyword>
<evidence type="ECO:0000256" key="2">
    <source>
        <dbReference type="ARBA" id="ARBA00009704"/>
    </source>
</evidence>
<proteinExistence type="inferred from homology"/>
<evidence type="ECO:0008006" key="12">
    <source>
        <dbReference type="Google" id="ProtNLM"/>
    </source>
</evidence>
<protein>
    <recommendedName>
        <fullName evidence="12">Beta-trefoil</fullName>
    </recommendedName>
</protein>
<evidence type="ECO:0000256" key="4">
    <source>
        <dbReference type="ARBA" id="ARBA00023125"/>
    </source>
</evidence>
<dbReference type="InterPro" id="IPR037095">
    <property type="entry name" value="RBP-J/Cbf11_DNA-bd_sf"/>
</dbReference>
<dbReference type="InterPro" id="IPR040159">
    <property type="entry name" value="CLS_fam"/>
</dbReference>
<dbReference type="InterPro" id="IPR015351">
    <property type="entry name" value="RBP-J/Cbf11/Cbf12_DNA-bd"/>
</dbReference>
<accession>A0A2H3JD25</accession>
<feature type="domain" description="RBP-J/Cbf11/Cbf12 DNA binding" evidence="8">
    <location>
        <begin position="243"/>
        <end position="375"/>
    </location>
</feature>
<keyword evidence="5" id="KW-0804">Transcription</keyword>
<evidence type="ECO:0000313" key="10">
    <source>
        <dbReference type="EMBL" id="PCH33857.1"/>
    </source>
</evidence>
<dbReference type="Gene3D" id="2.60.40.1450">
    <property type="entry name" value="LAG1, DNA binding domain"/>
    <property type="match status" value="1"/>
</dbReference>
<dbReference type="SMART" id="SM01267">
    <property type="entry name" value="LAG1_DNAbind"/>
    <property type="match status" value="1"/>
</dbReference>
<feature type="compositionally biased region" description="Low complexity" evidence="7">
    <location>
        <begin position="186"/>
        <end position="196"/>
    </location>
</feature>
<dbReference type="InterPro" id="IPR015350">
    <property type="entry name" value="Beta-trefoil_DNA-bd_dom"/>
</dbReference>
<feature type="domain" description="Beta-trefoil DNA-binding" evidence="9">
    <location>
        <begin position="376"/>
        <end position="556"/>
    </location>
</feature>
<keyword evidence="4" id="KW-0238">DNA-binding</keyword>
<name>A0A2H3JD25_WOLCO</name>
<dbReference type="Proteomes" id="UP000218811">
    <property type="component" value="Unassembled WGS sequence"/>
</dbReference>
<dbReference type="Pfam" id="PF09270">
    <property type="entry name" value="BTD"/>
    <property type="match status" value="1"/>
</dbReference>
<evidence type="ECO:0000313" key="11">
    <source>
        <dbReference type="Proteomes" id="UP000218811"/>
    </source>
</evidence>
<dbReference type="OrthoDB" id="5600360at2759"/>
<feature type="region of interest" description="Disordered" evidence="7">
    <location>
        <begin position="87"/>
        <end position="151"/>
    </location>
</feature>
<dbReference type="SUPFAM" id="SSF110217">
    <property type="entry name" value="DNA-binding protein LAG-1 (CSL)"/>
    <property type="match status" value="1"/>
</dbReference>
<comment type="similarity">
    <text evidence="2">Belongs to the Su(H) family.</text>
</comment>
<dbReference type="PANTHER" id="PTHR10665">
    <property type="entry name" value="RECOMBINING BINDING PROTEIN SUPPRESSOR OF HAIRLESS"/>
    <property type="match status" value="1"/>
</dbReference>
<gene>
    <name evidence="10" type="ORF">WOLCODRAFT_22297</name>
</gene>
<dbReference type="InterPro" id="IPR036358">
    <property type="entry name" value="BTD_sf"/>
</dbReference>
<keyword evidence="11" id="KW-1185">Reference proteome</keyword>
<organism evidence="10 11">
    <name type="scientific">Wolfiporia cocos (strain MD-104)</name>
    <name type="common">Brown rot fungus</name>
    <dbReference type="NCBI Taxonomy" id="742152"/>
    <lineage>
        <taxon>Eukaryota</taxon>
        <taxon>Fungi</taxon>
        <taxon>Dikarya</taxon>
        <taxon>Basidiomycota</taxon>
        <taxon>Agaricomycotina</taxon>
        <taxon>Agaricomycetes</taxon>
        <taxon>Polyporales</taxon>
        <taxon>Phaeolaceae</taxon>
        <taxon>Wolfiporia</taxon>
    </lineage>
</organism>
<dbReference type="OMA" id="CASNVAW"/>
<evidence type="ECO:0000256" key="1">
    <source>
        <dbReference type="ARBA" id="ARBA00004123"/>
    </source>
</evidence>
<evidence type="ECO:0000256" key="7">
    <source>
        <dbReference type="SAM" id="MobiDB-lite"/>
    </source>
</evidence>
<keyword evidence="3" id="KW-0805">Transcription regulation</keyword>
<evidence type="ECO:0000259" key="8">
    <source>
        <dbReference type="SMART" id="SM01267"/>
    </source>
</evidence>
<dbReference type="Gene3D" id="2.80.10.50">
    <property type="match status" value="1"/>
</dbReference>
<reference evidence="10 11" key="1">
    <citation type="journal article" date="2012" name="Science">
        <title>The Paleozoic origin of enzymatic lignin decomposition reconstructed from 31 fungal genomes.</title>
        <authorList>
            <person name="Floudas D."/>
            <person name="Binder M."/>
            <person name="Riley R."/>
            <person name="Barry K."/>
            <person name="Blanchette R.A."/>
            <person name="Henrissat B."/>
            <person name="Martinez A.T."/>
            <person name="Otillar R."/>
            <person name="Spatafora J.W."/>
            <person name="Yadav J.S."/>
            <person name="Aerts A."/>
            <person name="Benoit I."/>
            <person name="Boyd A."/>
            <person name="Carlson A."/>
            <person name="Copeland A."/>
            <person name="Coutinho P.M."/>
            <person name="de Vries R.P."/>
            <person name="Ferreira P."/>
            <person name="Findley K."/>
            <person name="Foster B."/>
            <person name="Gaskell J."/>
            <person name="Glotzer D."/>
            <person name="Gorecki P."/>
            <person name="Heitman J."/>
            <person name="Hesse C."/>
            <person name="Hori C."/>
            <person name="Igarashi K."/>
            <person name="Jurgens J.A."/>
            <person name="Kallen N."/>
            <person name="Kersten P."/>
            <person name="Kohler A."/>
            <person name="Kuees U."/>
            <person name="Kumar T.K.A."/>
            <person name="Kuo A."/>
            <person name="LaButti K."/>
            <person name="Larrondo L.F."/>
            <person name="Lindquist E."/>
            <person name="Ling A."/>
            <person name="Lombard V."/>
            <person name="Lucas S."/>
            <person name="Lundell T."/>
            <person name="Martin R."/>
            <person name="McLaughlin D.J."/>
            <person name="Morgenstern I."/>
            <person name="Morin E."/>
            <person name="Murat C."/>
            <person name="Nagy L.G."/>
            <person name="Nolan M."/>
            <person name="Ohm R.A."/>
            <person name="Patyshakuliyeva A."/>
            <person name="Rokas A."/>
            <person name="Ruiz-Duenas F.J."/>
            <person name="Sabat G."/>
            <person name="Salamov A."/>
            <person name="Samejima M."/>
            <person name="Schmutz J."/>
            <person name="Slot J.C."/>
            <person name="St John F."/>
            <person name="Stenlid J."/>
            <person name="Sun H."/>
            <person name="Sun S."/>
            <person name="Syed K."/>
            <person name="Tsang A."/>
            <person name="Wiebenga A."/>
            <person name="Young D."/>
            <person name="Pisabarro A."/>
            <person name="Eastwood D.C."/>
            <person name="Martin F."/>
            <person name="Cullen D."/>
            <person name="Grigoriev I.V."/>
            <person name="Hibbett D.S."/>
        </authorList>
    </citation>
    <scope>NUCLEOTIDE SEQUENCE [LARGE SCALE GENOMIC DNA]</scope>
    <source>
        <strain evidence="10 11">MD-104</strain>
    </source>
</reference>
<feature type="region of interest" description="Disordered" evidence="7">
    <location>
        <begin position="163"/>
        <end position="218"/>
    </location>
</feature>
<feature type="compositionally biased region" description="Polar residues" evidence="7">
    <location>
        <begin position="105"/>
        <end position="127"/>
    </location>
</feature>
<dbReference type="AlphaFoldDB" id="A0A2H3JD25"/>
<dbReference type="EMBL" id="KB467831">
    <property type="protein sequence ID" value="PCH33857.1"/>
    <property type="molecule type" value="Genomic_DNA"/>
</dbReference>
<evidence type="ECO:0000256" key="5">
    <source>
        <dbReference type="ARBA" id="ARBA00023163"/>
    </source>
</evidence>
<comment type="subcellular location">
    <subcellularLocation>
        <location evidence="1">Nucleus</location>
    </subcellularLocation>
</comment>
<sequence length="800" mass="86493">MVGLMKEIRASEQMVTWQIRIDRVSCILKVAAEQPPEDPGGGVVAVQSTGSSRSLYNRRAYTDSLLVLRLAMRTILPFANPLHPPPHMAPATIAGSQDHLAPPNQEASRSTTPQQPSDLSLLVSNNHPAPPPPPSGDGRLINGQLHDGPSDDQAVQSILEAARQVPGSSNGPSVHWNGMPPPTVPAVQADNANAAAGSSNTEPRTGQKRRLEETDAEDPHNKIRRVVRDHTSSDSARAMPMTTVLCLHAAVAQKSYGTEKRFLCPPPVVHIEGPMWNMRQQQMSMAVVTESGERSFEQKAPLDHNLNASFKFLHVSGTAKTKSFQLSLDIAEPPPSGPDGSEPTGIPRVWASFDSAPVTIISKPSKKTAKTRSISSCILAGGPVSLFNRINSQTVRTKYMAVESRQMCASNVAWSAFNVEVIRRPPPPPNDPGPIAGPQTVSYGSTIILRDTITSIETPPLVIRKVDKGKIVPDDNGPVSQMQKIALQRLNTDGTRHYLSAAGPVPGTPGVVVPHTPGAANQAGTHPLLFQAPRQREEVRDGTTVVIDEVDDYLCWTIVGISKFQYTFFDAFGQNNQIPAIPITPFPTLFTAPLHRVEQDLEILELTASNFFYEHPTTRAVEPLDVYLGPIGPLRTRVFQAAPIGGKSPMIPPFIATAPNEGQLRIGTTAITTGTFPHPSMNHTVLGPLHTIVMVELPSKGEVLKALEEDAIPAASEVADGSRLQSKADRLSGRSLPLLFIRAYDGIGYHSGRAMTCEYLFKDMDQAIPRTGNGENGDWMAAQAVEAAEANLNNWTYRVI</sequence>
<feature type="compositionally biased region" description="Basic and acidic residues" evidence="7">
    <location>
        <begin position="209"/>
        <end position="218"/>
    </location>
</feature>
<dbReference type="GO" id="GO:0005634">
    <property type="term" value="C:nucleus"/>
    <property type="evidence" value="ECO:0007669"/>
    <property type="project" value="UniProtKB-SubCell"/>
</dbReference>
<dbReference type="Pfam" id="PF09271">
    <property type="entry name" value="LAG1-DNAbind"/>
    <property type="match status" value="1"/>
</dbReference>
<dbReference type="SUPFAM" id="SSF49417">
    <property type="entry name" value="p53-like transcription factors"/>
    <property type="match status" value="1"/>
</dbReference>